<dbReference type="RefSeq" id="WP_252801380.1">
    <property type="nucleotide sequence ID" value="NZ_BAAABM010000037.1"/>
</dbReference>
<sequence>MQNPTSMTPPAGGNPERPAWAERTLSALRDATLYGYGDGRLTDTEQTLIRAVMYRLSHRIGERNEELSTDLHTLGTGIIRLAAEEIAAEETLTAAREVTP</sequence>
<name>A0ABP3GML4_9ACTN</name>
<dbReference type="Proteomes" id="UP001501822">
    <property type="component" value="Unassembled WGS sequence"/>
</dbReference>
<keyword evidence="2" id="KW-1185">Reference proteome</keyword>
<accession>A0ABP3GML4</accession>
<protein>
    <submittedName>
        <fullName evidence="1">Uncharacterized protein</fullName>
    </submittedName>
</protein>
<proteinExistence type="predicted"/>
<organism evidence="1 2">
    <name type="scientific">Actinoallomurus spadix</name>
    <dbReference type="NCBI Taxonomy" id="79912"/>
    <lineage>
        <taxon>Bacteria</taxon>
        <taxon>Bacillati</taxon>
        <taxon>Actinomycetota</taxon>
        <taxon>Actinomycetes</taxon>
        <taxon>Streptosporangiales</taxon>
        <taxon>Thermomonosporaceae</taxon>
        <taxon>Actinoallomurus</taxon>
    </lineage>
</organism>
<reference evidence="2" key="1">
    <citation type="journal article" date="2019" name="Int. J. Syst. Evol. Microbiol.">
        <title>The Global Catalogue of Microorganisms (GCM) 10K type strain sequencing project: providing services to taxonomists for standard genome sequencing and annotation.</title>
        <authorList>
            <consortium name="The Broad Institute Genomics Platform"/>
            <consortium name="The Broad Institute Genome Sequencing Center for Infectious Disease"/>
            <person name="Wu L."/>
            <person name="Ma J."/>
        </authorList>
    </citation>
    <scope>NUCLEOTIDE SEQUENCE [LARGE SCALE GENOMIC DNA]</scope>
    <source>
        <strain evidence="2">JCM 3146</strain>
    </source>
</reference>
<gene>
    <name evidence="1" type="ORF">GCM10010151_42280</name>
</gene>
<evidence type="ECO:0000313" key="1">
    <source>
        <dbReference type="EMBL" id="GAA0348112.1"/>
    </source>
</evidence>
<comment type="caution">
    <text evidence="1">The sequence shown here is derived from an EMBL/GenBank/DDBJ whole genome shotgun (WGS) entry which is preliminary data.</text>
</comment>
<dbReference type="EMBL" id="BAAABM010000037">
    <property type="protein sequence ID" value="GAA0348112.1"/>
    <property type="molecule type" value="Genomic_DNA"/>
</dbReference>
<evidence type="ECO:0000313" key="2">
    <source>
        <dbReference type="Proteomes" id="UP001501822"/>
    </source>
</evidence>